<name>A0A392T4P0_9FABA</name>
<reference evidence="1 2" key="1">
    <citation type="journal article" date="2018" name="Front. Plant Sci.">
        <title>Red Clover (Trifolium pratense) and Zigzag Clover (T. medium) - A Picture of Genomic Similarities and Differences.</title>
        <authorList>
            <person name="Dluhosova J."/>
            <person name="Istvanek J."/>
            <person name="Nedelnik J."/>
            <person name="Repkova J."/>
        </authorList>
    </citation>
    <scope>NUCLEOTIDE SEQUENCE [LARGE SCALE GENOMIC DNA]</scope>
    <source>
        <strain evidence="2">cv. 10/8</strain>
        <tissue evidence="1">Leaf</tissue>
    </source>
</reference>
<keyword evidence="2" id="KW-1185">Reference proteome</keyword>
<evidence type="ECO:0000313" key="1">
    <source>
        <dbReference type="EMBL" id="MCI56019.1"/>
    </source>
</evidence>
<sequence>APVQVQHEPVHVTVKTQEDPKERCTGAFFDDPVQDCIDWNPRKRRTGANACFWRKFVPDSVPF</sequence>
<dbReference type="Proteomes" id="UP000265520">
    <property type="component" value="Unassembled WGS sequence"/>
</dbReference>
<feature type="non-terminal residue" evidence="1">
    <location>
        <position position="1"/>
    </location>
</feature>
<organism evidence="1 2">
    <name type="scientific">Trifolium medium</name>
    <dbReference type="NCBI Taxonomy" id="97028"/>
    <lineage>
        <taxon>Eukaryota</taxon>
        <taxon>Viridiplantae</taxon>
        <taxon>Streptophyta</taxon>
        <taxon>Embryophyta</taxon>
        <taxon>Tracheophyta</taxon>
        <taxon>Spermatophyta</taxon>
        <taxon>Magnoliopsida</taxon>
        <taxon>eudicotyledons</taxon>
        <taxon>Gunneridae</taxon>
        <taxon>Pentapetalae</taxon>
        <taxon>rosids</taxon>
        <taxon>fabids</taxon>
        <taxon>Fabales</taxon>
        <taxon>Fabaceae</taxon>
        <taxon>Papilionoideae</taxon>
        <taxon>50 kb inversion clade</taxon>
        <taxon>NPAAA clade</taxon>
        <taxon>Hologalegina</taxon>
        <taxon>IRL clade</taxon>
        <taxon>Trifolieae</taxon>
        <taxon>Trifolium</taxon>
    </lineage>
</organism>
<dbReference type="EMBL" id="LXQA010505575">
    <property type="protein sequence ID" value="MCI56019.1"/>
    <property type="molecule type" value="Genomic_DNA"/>
</dbReference>
<accession>A0A392T4P0</accession>
<proteinExistence type="predicted"/>
<protein>
    <submittedName>
        <fullName evidence="1">Uncharacterized protein</fullName>
    </submittedName>
</protein>
<dbReference type="AlphaFoldDB" id="A0A392T4P0"/>
<comment type="caution">
    <text evidence="1">The sequence shown here is derived from an EMBL/GenBank/DDBJ whole genome shotgun (WGS) entry which is preliminary data.</text>
</comment>
<evidence type="ECO:0000313" key="2">
    <source>
        <dbReference type="Proteomes" id="UP000265520"/>
    </source>
</evidence>